<feature type="compositionally biased region" description="Gly residues" evidence="2">
    <location>
        <begin position="255"/>
        <end position="268"/>
    </location>
</feature>
<dbReference type="CDD" id="cd06257">
    <property type="entry name" value="DnaJ"/>
    <property type="match status" value="1"/>
</dbReference>
<name>A0A2K3CNN7_CHLRE</name>
<feature type="region of interest" description="Disordered" evidence="2">
    <location>
        <begin position="240"/>
        <end position="268"/>
    </location>
</feature>
<keyword evidence="1" id="KW-0175">Coiled coil</keyword>
<proteinExistence type="predicted"/>
<dbReference type="ExpressionAtlas" id="A0A2K3CNN7">
    <property type="expression patterns" value="baseline and differential"/>
</dbReference>
<dbReference type="Proteomes" id="UP000006906">
    <property type="component" value="Chromosome 17"/>
</dbReference>
<evidence type="ECO:0000313" key="4">
    <source>
        <dbReference type="Proteomes" id="UP000006906"/>
    </source>
</evidence>
<keyword evidence="4" id="KW-1185">Reference proteome</keyword>
<dbReference type="OrthoDB" id="1262810at2759"/>
<reference evidence="3 4" key="1">
    <citation type="journal article" date="2007" name="Science">
        <title>The Chlamydomonas genome reveals the evolution of key animal and plant functions.</title>
        <authorList>
            <person name="Merchant S.S."/>
            <person name="Prochnik S.E."/>
            <person name="Vallon O."/>
            <person name="Harris E.H."/>
            <person name="Karpowicz S.J."/>
            <person name="Witman G.B."/>
            <person name="Terry A."/>
            <person name="Salamov A."/>
            <person name="Fritz-Laylin L.K."/>
            <person name="Marechal-Drouard L."/>
            <person name="Marshall W.F."/>
            <person name="Qu L.H."/>
            <person name="Nelson D.R."/>
            <person name="Sanderfoot A.A."/>
            <person name="Spalding M.H."/>
            <person name="Kapitonov V.V."/>
            <person name="Ren Q."/>
            <person name="Ferris P."/>
            <person name="Lindquist E."/>
            <person name="Shapiro H."/>
            <person name="Lucas S.M."/>
            <person name="Grimwood J."/>
            <person name="Schmutz J."/>
            <person name="Cardol P."/>
            <person name="Cerutti H."/>
            <person name="Chanfreau G."/>
            <person name="Chen C.L."/>
            <person name="Cognat V."/>
            <person name="Croft M.T."/>
            <person name="Dent R."/>
            <person name="Dutcher S."/>
            <person name="Fernandez E."/>
            <person name="Fukuzawa H."/>
            <person name="Gonzalez-Ballester D."/>
            <person name="Gonzalez-Halphen D."/>
            <person name="Hallmann A."/>
            <person name="Hanikenne M."/>
            <person name="Hippler M."/>
            <person name="Inwood W."/>
            <person name="Jabbari K."/>
            <person name="Kalanon M."/>
            <person name="Kuras R."/>
            <person name="Lefebvre P.A."/>
            <person name="Lemaire S.D."/>
            <person name="Lobanov A.V."/>
            <person name="Lohr M."/>
            <person name="Manuell A."/>
            <person name="Meier I."/>
            <person name="Mets L."/>
            <person name="Mittag M."/>
            <person name="Mittelmeier T."/>
            <person name="Moroney J.V."/>
            <person name="Moseley J."/>
            <person name="Napoli C."/>
            <person name="Nedelcu A.M."/>
            <person name="Niyogi K."/>
            <person name="Novoselov S.V."/>
            <person name="Paulsen I.T."/>
            <person name="Pazour G."/>
            <person name="Purton S."/>
            <person name="Ral J.P."/>
            <person name="Riano-Pachon D.M."/>
            <person name="Riekhof W."/>
            <person name="Rymarquis L."/>
            <person name="Schroda M."/>
            <person name="Stern D."/>
            <person name="Umen J."/>
            <person name="Willows R."/>
            <person name="Wilson N."/>
            <person name="Zimmer S.L."/>
            <person name="Allmer J."/>
            <person name="Balk J."/>
            <person name="Bisova K."/>
            <person name="Chen C.J."/>
            <person name="Elias M."/>
            <person name="Gendler K."/>
            <person name="Hauser C."/>
            <person name="Lamb M.R."/>
            <person name="Ledford H."/>
            <person name="Long J.C."/>
            <person name="Minagawa J."/>
            <person name="Page M.D."/>
            <person name="Pan J."/>
            <person name="Pootakham W."/>
            <person name="Roje S."/>
            <person name="Rose A."/>
            <person name="Stahlberg E."/>
            <person name="Terauchi A.M."/>
            <person name="Yang P."/>
            <person name="Ball S."/>
            <person name="Bowler C."/>
            <person name="Dieckmann C.L."/>
            <person name="Gladyshev V.N."/>
            <person name="Green P."/>
            <person name="Jorgensen R."/>
            <person name="Mayfield S."/>
            <person name="Mueller-Roeber B."/>
            <person name="Rajamani S."/>
            <person name="Sayre R.T."/>
            <person name="Brokstein P."/>
            <person name="Dubchak I."/>
            <person name="Goodstein D."/>
            <person name="Hornick L."/>
            <person name="Huang Y.W."/>
            <person name="Jhaveri J."/>
            <person name="Luo Y."/>
            <person name="Martinez D."/>
            <person name="Ngau W.C."/>
            <person name="Otillar B."/>
            <person name="Poliakov A."/>
            <person name="Porter A."/>
            <person name="Szajkowski L."/>
            <person name="Werner G."/>
            <person name="Zhou K."/>
            <person name="Grigoriev I.V."/>
            <person name="Rokhsar D.S."/>
            <person name="Grossman A.R."/>
        </authorList>
    </citation>
    <scope>NUCLEOTIDE SEQUENCE [LARGE SCALE GENOMIC DNA]</scope>
    <source>
        <strain evidence="4">CC-503</strain>
    </source>
</reference>
<feature type="coiled-coil region" evidence="1">
    <location>
        <begin position="140"/>
        <end position="192"/>
    </location>
</feature>
<dbReference type="KEGG" id="cre:CHLRE_17g697200v5"/>
<dbReference type="Gramene" id="PNW69894">
    <property type="protein sequence ID" value="PNW69894"/>
    <property type="gene ID" value="CHLRE_17g697200v5"/>
</dbReference>
<feature type="region of interest" description="Disordered" evidence="2">
    <location>
        <begin position="16"/>
        <end position="65"/>
    </location>
</feature>
<gene>
    <name evidence="3" type="ORF">CHLRE_17g697200v5</name>
</gene>
<dbReference type="InterPro" id="IPR001623">
    <property type="entry name" value="DnaJ_domain"/>
</dbReference>
<dbReference type="InParanoid" id="A0A2K3CNN7"/>
<feature type="compositionally biased region" description="Low complexity" evidence="2">
    <location>
        <begin position="240"/>
        <end position="250"/>
    </location>
</feature>
<evidence type="ECO:0000256" key="2">
    <source>
        <dbReference type="SAM" id="MobiDB-lite"/>
    </source>
</evidence>
<organism evidence="3 4">
    <name type="scientific">Chlamydomonas reinhardtii</name>
    <name type="common">Chlamydomonas smithii</name>
    <dbReference type="NCBI Taxonomy" id="3055"/>
    <lineage>
        <taxon>Eukaryota</taxon>
        <taxon>Viridiplantae</taxon>
        <taxon>Chlorophyta</taxon>
        <taxon>core chlorophytes</taxon>
        <taxon>Chlorophyceae</taxon>
        <taxon>CS clade</taxon>
        <taxon>Chlamydomonadales</taxon>
        <taxon>Chlamydomonadaceae</taxon>
        <taxon>Chlamydomonas</taxon>
    </lineage>
</organism>
<evidence type="ECO:0008006" key="5">
    <source>
        <dbReference type="Google" id="ProtNLM"/>
    </source>
</evidence>
<dbReference type="InterPro" id="IPR036869">
    <property type="entry name" value="J_dom_sf"/>
</dbReference>
<protein>
    <recommendedName>
        <fullName evidence="5">J domain-containing protein</fullName>
    </recommendedName>
</protein>
<evidence type="ECO:0000313" key="3">
    <source>
        <dbReference type="EMBL" id="PNW69894.1"/>
    </source>
</evidence>
<dbReference type="RefSeq" id="XP_042914300.1">
    <property type="nucleotide sequence ID" value="XM_043071841.1"/>
</dbReference>
<dbReference type="AlphaFoldDB" id="A0A2K3CNN7"/>
<feature type="coiled-coil region" evidence="1">
    <location>
        <begin position="84"/>
        <end position="111"/>
    </location>
</feature>
<dbReference type="Gene3D" id="1.10.287.110">
    <property type="entry name" value="DnaJ domain"/>
    <property type="match status" value="1"/>
</dbReference>
<dbReference type="SUPFAM" id="SSF46565">
    <property type="entry name" value="Chaperone J-domain"/>
    <property type="match status" value="1"/>
</dbReference>
<feature type="compositionally biased region" description="Low complexity" evidence="2">
    <location>
        <begin position="53"/>
        <end position="65"/>
    </location>
</feature>
<sequence length="358" mass="38261">MTTAATGLAARKFGKWPLAEHASSGEDDVWDESKVDQGEEGSTADERLHGSGSPTTSHASSNFSSSILAKSPEDALAAMFDQRVQLLSSTLEGLKGKCEVLQEQLAESSAVCTSYASRLARSEDGARRLRVESELGRERERQLQQEAARLEALLEASRLQASYSEARHQAAMAEERARAERLRAMRDDALLQRDTALSELSGCYADVDALQATLADSALYVRYLRKRLLELELQLARQQQQQQQQQHQQQPTSDGGSGSGSASGGGGGGGAGVFSLATIRTAIHGAVAEAAACGEEERRKRVRQLQLRWHPDKNPVLTEFATEVSKIINEAVAEMEQRAAAGGAGGGGGGGGGVQRDL</sequence>
<dbReference type="GeneID" id="66056865"/>
<accession>A0A2K3CNN7</accession>
<dbReference type="EMBL" id="CM008978">
    <property type="protein sequence ID" value="PNW69894.1"/>
    <property type="molecule type" value="Genomic_DNA"/>
</dbReference>
<evidence type="ECO:0000256" key="1">
    <source>
        <dbReference type="SAM" id="Coils"/>
    </source>
</evidence>